<dbReference type="PANTHER" id="PTHR43606:SF2">
    <property type="entry name" value="ALKALINE PHOSPHATASE FAMILY PROTEIN (AFU_ORTHOLOGUE AFUA_5G03860)"/>
    <property type="match status" value="1"/>
</dbReference>
<evidence type="ECO:0000313" key="3">
    <source>
        <dbReference type="EMBL" id="KAJ2904013.1"/>
    </source>
</evidence>
<gene>
    <name evidence="3" type="ORF">MKZ38_008945</name>
</gene>
<accession>A0AAD5RVF8</accession>
<dbReference type="SUPFAM" id="SSF56300">
    <property type="entry name" value="Metallo-dependent phosphatases"/>
    <property type="match status" value="1"/>
</dbReference>
<evidence type="ECO:0000313" key="4">
    <source>
        <dbReference type="Proteomes" id="UP001201980"/>
    </source>
</evidence>
<feature type="transmembrane region" description="Helical" evidence="1">
    <location>
        <begin position="66"/>
        <end position="87"/>
    </location>
</feature>
<dbReference type="Gene3D" id="3.60.21.70">
    <property type="entry name" value="PhoD-like phosphatase"/>
    <property type="match status" value="1"/>
</dbReference>
<proteinExistence type="predicted"/>
<sequence length="565" mass="63307">MDVPEVSSVLLRLLVYVFLRWVPGHVFPTAIYTLFAIYVASYFYTKSNPKASWRSLVFGGRTSDPLISWAAFGTNIILVLVSLDLVYRAYLLHPSEDVSFVRIGYVSDEEVKFLIRERNQTSMPVSIKICVQDDPEDCANSAEVMETSESTDFTAMIPASFWRKGQTIYDWTSSNGYSGTVTSAPRPGVMPETGNFTFLSTSCIINHFPYNILDHSLAIPGVRHLSKLLPELGAQFMLFLGDFIYIDVPHRFGTNIEDYRRKYRQAYASPDMATVMESLPWIHILDDHEIANDWDAGTTGVYETAVDPYEHYHAAANPPVARQAGMSVGREGANYFEFTQGPAAFFMLDARSYRSPNTQADDESKTFLGAEQLEDFLAWIGRDEPAGVSWKVVASSVPFTKNWPVNRQDTWGGFLTERSKVLEAMWGASKKGYGFVILSGDRHEFAATAFPPPENSTYTAEQTVYEFSTSPLNQFASPFGTYVQNDSEDVELKYIPAGNSKVGAFTIFNDEEGKSSMQYRVFIDGVMAWNKTITAPARVAQGSVPVIQKEIPQGGIWDRLSSYFQ</sequence>
<dbReference type="Pfam" id="PF09423">
    <property type="entry name" value="PhoD"/>
    <property type="match status" value="1"/>
</dbReference>
<dbReference type="PANTHER" id="PTHR43606">
    <property type="entry name" value="PHOSPHATASE, PUTATIVE (AFU_ORTHOLOGUE AFUA_6G08710)-RELATED"/>
    <property type="match status" value="1"/>
</dbReference>
<dbReference type="AlphaFoldDB" id="A0AAD5RVF8"/>
<dbReference type="InterPro" id="IPR029052">
    <property type="entry name" value="Metallo-depent_PP-like"/>
</dbReference>
<keyword evidence="1" id="KW-1133">Transmembrane helix</keyword>
<dbReference type="EMBL" id="JAKWBI020000064">
    <property type="protein sequence ID" value="KAJ2904013.1"/>
    <property type="molecule type" value="Genomic_DNA"/>
</dbReference>
<feature type="transmembrane region" description="Helical" evidence="1">
    <location>
        <begin position="26"/>
        <end position="45"/>
    </location>
</feature>
<protein>
    <submittedName>
        <fullName evidence="3">Alkaline phosphatase family protein</fullName>
    </submittedName>
</protein>
<feature type="domain" description="PhoD-like phosphatase metallophosphatase" evidence="2">
    <location>
        <begin position="233"/>
        <end position="484"/>
    </location>
</feature>
<evidence type="ECO:0000256" key="1">
    <source>
        <dbReference type="SAM" id="Phobius"/>
    </source>
</evidence>
<dbReference type="InterPro" id="IPR038607">
    <property type="entry name" value="PhoD-like_sf"/>
</dbReference>
<name>A0AAD5RVF8_9PEZI</name>
<dbReference type="InterPro" id="IPR018946">
    <property type="entry name" value="PhoD-like_MPP"/>
</dbReference>
<keyword evidence="1" id="KW-0472">Membrane</keyword>
<keyword evidence="1" id="KW-0812">Transmembrane</keyword>
<dbReference type="CDD" id="cd07389">
    <property type="entry name" value="MPP_PhoD"/>
    <property type="match status" value="1"/>
</dbReference>
<reference evidence="3" key="1">
    <citation type="submission" date="2022-07" db="EMBL/GenBank/DDBJ databases">
        <title>Draft genome sequence of Zalerion maritima ATCC 34329, a (micro)plastics degrading marine fungus.</title>
        <authorList>
            <person name="Paco A."/>
            <person name="Goncalves M.F.M."/>
            <person name="Rocha-Santos T.A.P."/>
            <person name="Alves A."/>
        </authorList>
    </citation>
    <scope>NUCLEOTIDE SEQUENCE</scope>
    <source>
        <strain evidence="3">ATCC 34329</strain>
    </source>
</reference>
<organism evidence="3 4">
    <name type="scientific">Zalerion maritima</name>
    <dbReference type="NCBI Taxonomy" id="339359"/>
    <lineage>
        <taxon>Eukaryota</taxon>
        <taxon>Fungi</taxon>
        <taxon>Dikarya</taxon>
        <taxon>Ascomycota</taxon>
        <taxon>Pezizomycotina</taxon>
        <taxon>Sordariomycetes</taxon>
        <taxon>Lulworthiomycetidae</taxon>
        <taxon>Lulworthiales</taxon>
        <taxon>Lulworthiaceae</taxon>
        <taxon>Zalerion</taxon>
    </lineage>
</organism>
<comment type="caution">
    <text evidence="3">The sequence shown here is derived from an EMBL/GenBank/DDBJ whole genome shotgun (WGS) entry which is preliminary data.</text>
</comment>
<dbReference type="InterPro" id="IPR052900">
    <property type="entry name" value="Phospholipid_Metab_Enz"/>
</dbReference>
<keyword evidence="4" id="KW-1185">Reference proteome</keyword>
<dbReference type="Proteomes" id="UP001201980">
    <property type="component" value="Unassembled WGS sequence"/>
</dbReference>
<evidence type="ECO:0000259" key="2">
    <source>
        <dbReference type="Pfam" id="PF09423"/>
    </source>
</evidence>